<evidence type="ECO:0000313" key="3">
    <source>
        <dbReference type="Proteomes" id="UP000193648"/>
    </source>
</evidence>
<dbReference type="Proteomes" id="UP000193648">
    <property type="component" value="Unassembled WGS sequence"/>
</dbReference>
<evidence type="ECO:0000256" key="1">
    <source>
        <dbReference type="SAM" id="SignalP"/>
    </source>
</evidence>
<dbReference type="GeneID" id="33568698"/>
<name>A0A1Y2GF38_9FUNG</name>
<dbReference type="InParanoid" id="A0A1Y2GF38"/>
<gene>
    <name evidence="2" type="ORF">BCR41DRAFT_374258</name>
</gene>
<keyword evidence="1" id="KW-0732">Signal</keyword>
<sequence>MNDRNIFNPKAWSSFLLLFLFCFCFLTAKVQECKSLQTFREYAKPQNNAFDAQDTICDGGLEPIQRAVKGDKESKRGEVTRVYPTRIIGQMKPDCCHKFCSSTTHVFVFTIFSLAWTCSIMFKTSRLDEGSGDLLWNPISKSSKQSR</sequence>
<keyword evidence="3" id="KW-1185">Reference proteome</keyword>
<proteinExistence type="predicted"/>
<feature type="signal peptide" evidence="1">
    <location>
        <begin position="1"/>
        <end position="28"/>
    </location>
</feature>
<dbReference type="EMBL" id="MCFF01000048">
    <property type="protein sequence ID" value="ORZ05920.1"/>
    <property type="molecule type" value="Genomic_DNA"/>
</dbReference>
<protein>
    <recommendedName>
        <fullName evidence="4">Transmembrane protein</fullName>
    </recommendedName>
</protein>
<dbReference type="AlphaFoldDB" id="A0A1Y2GF38"/>
<evidence type="ECO:0008006" key="4">
    <source>
        <dbReference type="Google" id="ProtNLM"/>
    </source>
</evidence>
<evidence type="ECO:0000313" key="2">
    <source>
        <dbReference type="EMBL" id="ORZ05920.1"/>
    </source>
</evidence>
<organism evidence="2 3">
    <name type="scientific">Lobosporangium transversale</name>
    <dbReference type="NCBI Taxonomy" id="64571"/>
    <lineage>
        <taxon>Eukaryota</taxon>
        <taxon>Fungi</taxon>
        <taxon>Fungi incertae sedis</taxon>
        <taxon>Mucoromycota</taxon>
        <taxon>Mortierellomycotina</taxon>
        <taxon>Mortierellomycetes</taxon>
        <taxon>Mortierellales</taxon>
        <taxon>Mortierellaceae</taxon>
        <taxon>Lobosporangium</taxon>
    </lineage>
</organism>
<comment type="caution">
    <text evidence="2">The sequence shown here is derived from an EMBL/GenBank/DDBJ whole genome shotgun (WGS) entry which is preliminary data.</text>
</comment>
<feature type="chain" id="PRO_5013028262" description="Transmembrane protein" evidence="1">
    <location>
        <begin position="29"/>
        <end position="147"/>
    </location>
</feature>
<accession>A0A1Y2GF38</accession>
<dbReference type="RefSeq" id="XP_021877301.1">
    <property type="nucleotide sequence ID" value="XM_022026855.1"/>
</dbReference>
<reference evidence="2 3" key="1">
    <citation type="submission" date="2016-07" db="EMBL/GenBank/DDBJ databases">
        <title>Pervasive Adenine N6-methylation of Active Genes in Fungi.</title>
        <authorList>
            <consortium name="DOE Joint Genome Institute"/>
            <person name="Mondo S.J."/>
            <person name="Dannebaum R.O."/>
            <person name="Kuo R.C."/>
            <person name="Labutti K."/>
            <person name="Haridas S."/>
            <person name="Kuo A."/>
            <person name="Salamov A."/>
            <person name="Ahrendt S.R."/>
            <person name="Lipzen A."/>
            <person name="Sullivan W."/>
            <person name="Andreopoulos W.B."/>
            <person name="Clum A."/>
            <person name="Lindquist E."/>
            <person name="Daum C."/>
            <person name="Ramamoorthy G.K."/>
            <person name="Gryganskyi A."/>
            <person name="Culley D."/>
            <person name="Magnuson J.K."/>
            <person name="James T.Y."/>
            <person name="O'Malley M.A."/>
            <person name="Stajich J.E."/>
            <person name="Spatafora J.W."/>
            <person name="Visel A."/>
            <person name="Grigoriev I.V."/>
        </authorList>
    </citation>
    <scope>NUCLEOTIDE SEQUENCE [LARGE SCALE GENOMIC DNA]</scope>
    <source>
        <strain evidence="2 3">NRRL 3116</strain>
    </source>
</reference>